<gene>
    <name evidence="1" type="ORF">GLOINDRAFT_13380</name>
</gene>
<reference evidence="1" key="1">
    <citation type="submission" date="2013-07" db="EMBL/GenBank/DDBJ databases">
        <title>The genome of an arbuscular mycorrhizal fungus provides insights into the evolution of the oldest plant symbiosis.</title>
        <authorList>
            <consortium name="DOE Joint Genome Institute"/>
            <person name="Tisserant E."/>
            <person name="Malbreil M."/>
            <person name="Kuo A."/>
            <person name="Kohler A."/>
            <person name="Symeonidi A."/>
            <person name="Balestrini R."/>
            <person name="Charron P."/>
            <person name="Duensing N."/>
            <person name="Frei-dit-Frey N."/>
            <person name="Gianinazzi-Pearson V."/>
            <person name="Gilbert B."/>
            <person name="Handa Y."/>
            <person name="Hijri M."/>
            <person name="Kaul R."/>
            <person name="Kawaguchi M."/>
            <person name="Krajinski F."/>
            <person name="Lammers P."/>
            <person name="Lapierre D."/>
            <person name="Masclaux F.G."/>
            <person name="Murat C."/>
            <person name="Morin E."/>
            <person name="Ndikumana S."/>
            <person name="Pagni M."/>
            <person name="Petitpierre D."/>
            <person name="Requena N."/>
            <person name="Rosikiewicz P."/>
            <person name="Riley R."/>
            <person name="Saito K."/>
            <person name="San Clemente H."/>
            <person name="Shapiro H."/>
            <person name="van Tuinen D."/>
            <person name="Becard G."/>
            <person name="Bonfante P."/>
            <person name="Paszkowski U."/>
            <person name="Shachar-Hill Y."/>
            <person name="Young J.P."/>
            <person name="Sanders I.R."/>
            <person name="Henrissat B."/>
            <person name="Rensing S.A."/>
            <person name="Grigoriev I.V."/>
            <person name="Corradi N."/>
            <person name="Roux C."/>
            <person name="Martin F."/>
        </authorList>
    </citation>
    <scope>NUCLEOTIDE SEQUENCE</scope>
    <source>
        <strain evidence="1">DAOM 197198</strain>
    </source>
</reference>
<dbReference type="EMBL" id="KI301044">
    <property type="protein sequence ID" value="ERZ95685.1"/>
    <property type="molecule type" value="Genomic_DNA"/>
</dbReference>
<sequence>MLWNWQGTGRGLPWKCYGTGSLPAWMPNYYVQRPILWNTNSANSIHQFGVAGNMYADFISKIGCAICITMAGLFDCQKCTISQSNYCLFVAGILAGHLSLAKIF</sequence>
<organism evidence="1">
    <name type="scientific">Rhizophagus irregularis (strain DAOM 181602 / DAOM 197198 / MUCL 43194)</name>
    <name type="common">Arbuscular mycorrhizal fungus</name>
    <name type="synonym">Glomus intraradices</name>
    <dbReference type="NCBI Taxonomy" id="747089"/>
    <lineage>
        <taxon>Eukaryota</taxon>
        <taxon>Fungi</taxon>
        <taxon>Fungi incertae sedis</taxon>
        <taxon>Mucoromycota</taxon>
        <taxon>Glomeromycotina</taxon>
        <taxon>Glomeromycetes</taxon>
        <taxon>Glomerales</taxon>
        <taxon>Glomeraceae</taxon>
        <taxon>Rhizophagus</taxon>
    </lineage>
</organism>
<dbReference type="HOGENOM" id="CLU_2251501_0_0_1"/>
<accession>U9SX12</accession>
<evidence type="ECO:0000313" key="1">
    <source>
        <dbReference type="EMBL" id="ERZ95685.1"/>
    </source>
</evidence>
<name>U9SX12_RHIID</name>
<protein>
    <submittedName>
        <fullName evidence="1">Uncharacterized protein</fullName>
    </submittedName>
</protein>
<proteinExistence type="predicted"/>
<dbReference type="AlphaFoldDB" id="U9SX12"/>